<dbReference type="Proteomes" id="UP000005358">
    <property type="component" value="Plasmid pF262B"/>
</dbReference>
<evidence type="ECO:0000313" key="2">
    <source>
        <dbReference type="Proteomes" id="UP000005358"/>
    </source>
</evidence>
<organism evidence="1 2">
    <name type="scientific">Clostridium perfringens F262</name>
    <dbReference type="NCBI Taxonomy" id="883064"/>
    <lineage>
        <taxon>Bacteria</taxon>
        <taxon>Bacillati</taxon>
        <taxon>Bacillota</taxon>
        <taxon>Clostridia</taxon>
        <taxon>Eubacteriales</taxon>
        <taxon>Clostridiaceae</taxon>
        <taxon>Clostridium</taxon>
    </lineage>
</organism>
<geneLocation type="plasmid" evidence="1 2">
    <name>pF262B</name>
</geneLocation>
<comment type="caution">
    <text evidence="1">The sequence shown here is derived from an EMBL/GenBank/DDBJ whole genome shotgun (WGS) entry which is preliminary data.</text>
</comment>
<dbReference type="AlphaFoldDB" id="A0AAV3F884"/>
<sequence>MFYFINKFMKYRFEREFESVVREIISEIDSTFYIEKELILYHFFLKVLKKMIIVCF</sequence>
<gene>
    <name evidence="1" type="ORF">HA1_15905</name>
</gene>
<dbReference type="EMBL" id="AFES01000051">
    <property type="protein sequence ID" value="EIA15649.1"/>
    <property type="molecule type" value="Genomic_DNA"/>
</dbReference>
<evidence type="ECO:0000313" key="1">
    <source>
        <dbReference type="EMBL" id="EIA15649.1"/>
    </source>
</evidence>
<protein>
    <submittedName>
        <fullName evidence="1">Uncharacterized protein</fullName>
    </submittedName>
</protein>
<keyword evidence="1" id="KW-0614">Plasmid</keyword>
<name>A0AAV3F884_CLOPF</name>
<accession>A0AAV3F884</accession>
<reference evidence="1 2" key="1">
    <citation type="journal article" date="2012" name="PLoS ONE">
        <title>Genome Sequencing and Analysis of a Type A Clostridium perfringens Isolate from a Case of Bovine Clostridial Abomasitis.</title>
        <authorList>
            <person name="Nowell V.J."/>
            <person name="Kropinski A.M."/>
            <person name="Songer J.G."/>
            <person name="Macinnes J.I."/>
            <person name="Parreira V.R."/>
            <person name="Prescott J.F."/>
        </authorList>
    </citation>
    <scope>NUCLEOTIDE SEQUENCE [LARGE SCALE GENOMIC DNA]</scope>
    <source>
        <strain evidence="1 2">F262</strain>
    </source>
</reference>
<proteinExistence type="predicted"/>